<accession>A0A1H0HN20</accession>
<feature type="transmembrane region" description="Helical" evidence="1">
    <location>
        <begin position="155"/>
        <end position="185"/>
    </location>
</feature>
<feature type="transmembrane region" description="Helical" evidence="1">
    <location>
        <begin position="68"/>
        <end position="91"/>
    </location>
</feature>
<dbReference type="InterPro" id="IPR007163">
    <property type="entry name" value="VCA0040-like"/>
</dbReference>
<evidence type="ECO:0000256" key="1">
    <source>
        <dbReference type="SAM" id="Phobius"/>
    </source>
</evidence>
<dbReference type="RefSeq" id="WP_089707587.1">
    <property type="nucleotide sequence ID" value="NZ_FNII01000016.1"/>
</dbReference>
<sequence length="323" mass="34582">MKRQPFRLLLTGVGMGAADAVPGVSGGTIAFISGIYEELILTIKQFGPSAVGAWRRGGLRGVGEHLNLAFLLPLLAGIILSVFSVAHLALWLMEAHPLLLDGFFFGLVAASALVVGDSGMRFKLRHLFPLLTGLLLAQWLPGLMPLVSTIGNESLVLVVAGSIAISAMLLPGVSGSFLLLTMGLYSTVLGAVRNFDMATILLFGGGCLMGLVVFSRVLSWLLRYHRGSTFQLLLGFIVGSLPVLWPWRELVRYQLGGNGEMIPLEHRYLLPSDYAQLTGESAQLIGVIALMAFGALLVVLLHRRALKRTPPSSPQTASAAEKE</sequence>
<dbReference type="AlphaFoldDB" id="A0A1H0HN20"/>
<feature type="transmembrane region" description="Helical" evidence="1">
    <location>
        <begin position="98"/>
        <end position="115"/>
    </location>
</feature>
<dbReference type="STRING" id="416873.SAMN04487951_11621"/>
<keyword evidence="1" id="KW-1133">Transmembrane helix</keyword>
<keyword evidence="3" id="KW-1185">Reference proteome</keyword>
<feature type="transmembrane region" description="Helical" evidence="1">
    <location>
        <begin position="281"/>
        <end position="301"/>
    </location>
</feature>
<gene>
    <name evidence="2" type="ORF">SAMN04487951_11621</name>
</gene>
<feature type="transmembrane region" description="Helical" evidence="1">
    <location>
        <begin position="230"/>
        <end position="247"/>
    </location>
</feature>
<evidence type="ECO:0000313" key="2">
    <source>
        <dbReference type="EMBL" id="SDO20606.1"/>
    </source>
</evidence>
<keyword evidence="1" id="KW-0472">Membrane</keyword>
<dbReference type="EMBL" id="FNII01000016">
    <property type="protein sequence ID" value="SDO20606.1"/>
    <property type="molecule type" value="Genomic_DNA"/>
</dbReference>
<dbReference type="Pfam" id="PF04018">
    <property type="entry name" value="VCA0040-like"/>
    <property type="match status" value="1"/>
</dbReference>
<feature type="transmembrane region" description="Helical" evidence="1">
    <location>
        <begin position="197"/>
        <end position="218"/>
    </location>
</feature>
<protein>
    <submittedName>
        <fullName evidence="2">Putative membrane protein</fullName>
    </submittedName>
</protein>
<dbReference type="OrthoDB" id="9793746at2"/>
<dbReference type="PANTHER" id="PTHR37308">
    <property type="entry name" value="INTEGRAL MEMBRANE PROTEIN"/>
    <property type="match status" value="1"/>
</dbReference>
<dbReference type="PANTHER" id="PTHR37308:SF1">
    <property type="entry name" value="POLYPRENYL-PHOSPHATE TRANSPORTER"/>
    <property type="match status" value="1"/>
</dbReference>
<organism evidence="2 3">
    <name type="scientific">Vreelandella arcis</name>
    <dbReference type="NCBI Taxonomy" id="416873"/>
    <lineage>
        <taxon>Bacteria</taxon>
        <taxon>Pseudomonadati</taxon>
        <taxon>Pseudomonadota</taxon>
        <taxon>Gammaproteobacteria</taxon>
        <taxon>Oceanospirillales</taxon>
        <taxon>Halomonadaceae</taxon>
        <taxon>Vreelandella</taxon>
    </lineage>
</organism>
<dbReference type="Proteomes" id="UP000199677">
    <property type="component" value="Unassembled WGS sequence"/>
</dbReference>
<evidence type="ECO:0000313" key="3">
    <source>
        <dbReference type="Proteomes" id="UP000199677"/>
    </source>
</evidence>
<keyword evidence="1" id="KW-0812">Transmembrane</keyword>
<reference evidence="3" key="1">
    <citation type="submission" date="2016-10" db="EMBL/GenBank/DDBJ databases">
        <authorList>
            <person name="Varghese N."/>
            <person name="Submissions S."/>
        </authorList>
    </citation>
    <scope>NUCLEOTIDE SEQUENCE [LARGE SCALE GENOMIC DNA]</scope>
    <source>
        <strain evidence="3">CGMCC 1.6494</strain>
    </source>
</reference>
<feature type="transmembrane region" description="Helical" evidence="1">
    <location>
        <begin position="127"/>
        <end position="148"/>
    </location>
</feature>
<proteinExistence type="predicted"/>
<name>A0A1H0HN20_9GAMM</name>